<name>A0A1C0A8M8_9FIRM</name>
<sequence>MNRRALFKDIDKIYTVLLADYQEEFIARLRNQEFKNIIDEYQNLDDIKTKKERINWNNNFCIKTTYLSIIKLLILKSIQARGLIKDLNLIDYSLNTIFKVILDNFNEGLNLDSRWELLSKNKQIIDNVGGILNNYDFRELNTKLLGEVYQHLVSQTSKRKTGQVYTPDSIISFILKNTLENYDILKNPYLKVLDPSCGSGYFLVEAYDILYDKYTSNLEKLKELYLKDDWSLNKIHQHILENNLYGIDLDGFAVQLTIISLLFKGINNPLPIRSLNIQTGDFLRLEVKDGFDFIIGNPPYVGHKELERDYKQWLKDNYLVYADKADLSYCFLEKGVKSLRKNGELMMITSRYFLESPAGGSLRKYLQKKVNLLFILDFYGLQLFESAIVDSIIIKLSSQNKNDGMIEVIRLNNKAQNFKGEDVIKKIDSKQKQDYYQSFIIKQSELNPEGWRLLSKKEQSICNKVEEEGMYILGDICDSFQGIITGYDKAFVVSEDKVREEQLEGKLLRPWIKNRHIDMYLVEEGKEHLIYSDLISSVGDYPNTIAYLSQFKDRLSNRRECKRGLKQWYQLQWGRNQEIFNNRKIVYPYKASKNRFAIDDGGNYCSADVYLLILKEEFKDLLTLEFLIGLLNSKVYNFYFKSFAKKMSYELYDYYPNTVLQLKIKIGEYLEVIDSLVREIRVLKEEIKSLSFLSYLEEDDYDSKEELYQDYIEFSERLAVKESDLRDLQGRLDYLVYNIYNLNLEEIKIISDKLREGEYGRLEEEYLFNLKSKDYNQLIDYRLNLVDALSKSVTEEDLFRLHYQQEKSLEDIAQQVGCEYQTLVLLRREYAKKNQAGYRYYSHRLLKGKIGEYIARKVKELLDKEGSYLSLEEIYQRLIVNESISILLDMVHQDQDNKLILKEIIFARKFTWNEYLRRKEKGLELNLPFINYEGYIFGLASWDSEHLIYFEKHQ</sequence>
<dbReference type="Gene3D" id="3.40.50.150">
    <property type="entry name" value="Vaccinia Virus protein VP39"/>
    <property type="match status" value="1"/>
</dbReference>
<dbReference type="InterPro" id="IPR029063">
    <property type="entry name" value="SAM-dependent_MTases_sf"/>
</dbReference>
<keyword evidence="5" id="KW-0680">Restriction system</keyword>
<feature type="domain" description="Type II methyltransferase M.TaqI-like" evidence="8">
    <location>
        <begin position="242"/>
        <end position="384"/>
    </location>
</feature>
<dbReference type="SUPFAM" id="SSF53335">
    <property type="entry name" value="S-adenosyl-L-methionine-dependent methyltransferases"/>
    <property type="match status" value="1"/>
</dbReference>
<evidence type="ECO:0000256" key="5">
    <source>
        <dbReference type="ARBA" id="ARBA00022747"/>
    </source>
</evidence>
<evidence type="ECO:0000256" key="3">
    <source>
        <dbReference type="ARBA" id="ARBA00022679"/>
    </source>
</evidence>
<proteinExistence type="predicted"/>
<evidence type="ECO:0000256" key="7">
    <source>
        <dbReference type="ARBA" id="ARBA00047942"/>
    </source>
</evidence>
<reference evidence="11" key="1">
    <citation type="submission" date="2016-07" db="EMBL/GenBank/DDBJ databases">
        <authorList>
            <person name="Florea S."/>
            <person name="Webb J.S."/>
            <person name="Jaromczyk J."/>
            <person name="Schardl C.L."/>
        </authorList>
    </citation>
    <scope>NUCLEOTIDE SEQUENCE [LARGE SCALE GENOMIC DNA]</scope>
    <source>
        <strain evidence="11">Z6</strain>
    </source>
</reference>
<dbReference type="InterPro" id="IPR011639">
    <property type="entry name" value="MethylTrfase_TaqI-like_dom"/>
</dbReference>
<evidence type="ECO:0000313" key="11">
    <source>
        <dbReference type="Proteomes" id="UP000093514"/>
    </source>
</evidence>
<feature type="domain" description="TaqI-like C-terminal specificity" evidence="9">
    <location>
        <begin position="573"/>
        <end position="647"/>
    </location>
</feature>
<dbReference type="GO" id="GO:0009007">
    <property type="term" value="F:site-specific DNA-methyltransferase (adenine-specific) activity"/>
    <property type="evidence" value="ECO:0007669"/>
    <property type="project" value="UniProtKB-EC"/>
</dbReference>
<dbReference type="InterPro" id="IPR050953">
    <property type="entry name" value="N4_N6_ade-DNA_methylase"/>
</dbReference>
<dbReference type="PANTHER" id="PTHR33841:SF6">
    <property type="entry name" value="TYPE II METHYLTRANSFERASE M.HINDII"/>
    <property type="match status" value="1"/>
</dbReference>
<accession>A0A1C0A8M8</accession>
<evidence type="ECO:0000259" key="9">
    <source>
        <dbReference type="Pfam" id="PF12950"/>
    </source>
</evidence>
<dbReference type="PANTHER" id="PTHR33841">
    <property type="entry name" value="DNA METHYLTRANSFERASE YEEA-RELATED"/>
    <property type="match status" value="1"/>
</dbReference>
<dbReference type="Pfam" id="PF07669">
    <property type="entry name" value="Eco57I"/>
    <property type="match status" value="1"/>
</dbReference>
<dbReference type="EMBL" id="LWDV01000009">
    <property type="protein sequence ID" value="OCL26623.1"/>
    <property type="molecule type" value="Genomic_DNA"/>
</dbReference>
<evidence type="ECO:0000256" key="2">
    <source>
        <dbReference type="ARBA" id="ARBA00022603"/>
    </source>
</evidence>
<evidence type="ECO:0000256" key="6">
    <source>
        <dbReference type="ARBA" id="ARBA00023125"/>
    </source>
</evidence>
<evidence type="ECO:0000313" key="10">
    <source>
        <dbReference type="EMBL" id="OCL26623.1"/>
    </source>
</evidence>
<dbReference type="PROSITE" id="PS00092">
    <property type="entry name" value="N6_MTASE"/>
    <property type="match status" value="1"/>
</dbReference>
<gene>
    <name evidence="10" type="ORF">U472_11615</name>
</gene>
<dbReference type="GO" id="GO:0032259">
    <property type="term" value="P:methylation"/>
    <property type="evidence" value="ECO:0007669"/>
    <property type="project" value="UniProtKB-KW"/>
</dbReference>
<keyword evidence="3" id="KW-0808">Transferase</keyword>
<dbReference type="InterPro" id="IPR025931">
    <property type="entry name" value="TaqI_C"/>
</dbReference>
<dbReference type="AlphaFoldDB" id="A0A1C0A8M8"/>
<dbReference type="GO" id="GO:0003677">
    <property type="term" value="F:DNA binding"/>
    <property type="evidence" value="ECO:0007669"/>
    <property type="project" value="UniProtKB-KW"/>
</dbReference>
<evidence type="ECO:0000256" key="4">
    <source>
        <dbReference type="ARBA" id="ARBA00022691"/>
    </source>
</evidence>
<dbReference type="InterPro" id="IPR002052">
    <property type="entry name" value="DNA_methylase_N6_adenine_CS"/>
</dbReference>
<keyword evidence="6" id="KW-0238">DNA-binding</keyword>
<keyword evidence="2" id="KW-0489">Methyltransferase</keyword>
<reference evidence="10 11" key="2">
    <citation type="submission" date="2016-08" db="EMBL/GenBank/DDBJ databases">
        <title>Orenia metallireducens sp. nov. strain Z6, a Novel Metal-reducing Firmicute from the Deep Subsurface.</title>
        <authorList>
            <person name="Maxim B.I."/>
            <person name="Kenneth K."/>
            <person name="Flynn T.M."/>
            <person name="Oloughlin E.J."/>
            <person name="Locke R.A."/>
            <person name="Weber J.R."/>
            <person name="Egan S.M."/>
            <person name="Mackie R.I."/>
            <person name="Cann I.K."/>
        </authorList>
    </citation>
    <scope>NUCLEOTIDE SEQUENCE [LARGE SCALE GENOMIC DNA]</scope>
    <source>
        <strain evidence="10 11">Z6</strain>
    </source>
</reference>
<dbReference type="GO" id="GO:0009307">
    <property type="term" value="P:DNA restriction-modification system"/>
    <property type="evidence" value="ECO:0007669"/>
    <property type="project" value="UniProtKB-KW"/>
</dbReference>
<dbReference type="PRINTS" id="PR00507">
    <property type="entry name" value="N12N6MTFRASE"/>
</dbReference>
<keyword evidence="11" id="KW-1185">Reference proteome</keyword>
<dbReference type="Proteomes" id="UP000093514">
    <property type="component" value="Unassembled WGS sequence"/>
</dbReference>
<organism evidence="10 11">
    <name type="scientific">Orenia metallireducens</name>
    <dbReference type="NCBI Taxonomy" id="1413210"/>
    <lineage>
        <taxon>Bacteria</taxon>
        <taxon>Bacillati</taxon>
        <taxon>Bacillota</taxon>
        <taxon>Clostridia</taxon>
        <taxon>Halanaerobiales</taxon>
        <taxon>Halobacteroidaceae</taxon>
        <taxon>Orenia</taxon>
    </lineage>
</organism>
<comment type="caution">
    <text evidence="10">The sequence shown here is derived from an EMBL/GenBank/DDBJ whole genome shotgun (WGS) entry which is preliminary data.</text>
</comment>
<dbReference type="RefSeq" id="WP_068718635.1">
    <property type="nucleotide sequence ID" value="NZ_LWDV01000009.1"/>
</dbReference>
<evidence type="ECO:0000256" key="1">
    <source>
        <dbReference type="ARBA" id="ARBA00011900"/>
    </source>
</evidence>
<protein>
    <recommendedName>
        <fullName evidence="1">site-specific DNA-methyltransferase (adenine-specific)</fullName>
        <ecNumber evidence="1">2.1.1.72</ecNumber>
    </recommendedName>
</protein>
<evidence type="ECO:0000259" key="8">
    <source>
        <dbReference type="Pfam" id="PF07669"/>
    </source>
</evidence>
<comment type="catalytic activity">
    <reaction evidence="7">
        <text>a 2'-deoxyadenosine in DNA + S-adenosyl-L-methionine = an N(6)-methyl-2'-deoxyadenosine in DNA + S-adenosyl-L-homocysteine + H(+)</text>
        <dbReference type="Rhea" id="RHEA:15197"/>
        <dbReference type="Rhea" id="RHEA-COMP:12418"/>
        <dbReference type="Rhea" id="RHEA-COMP:12419"/>
        <dbReference type="ChEBI" id="CHEBI:15378"/>
        <dbReference type="ChEBI" id="CHEBI:57856"/>
        <dbReference type="ChEBI" id="CHEBI:59789"/>
        <dbReference type="ChEBI" id="CHEBI:90615"/>
        <dbReference type="ChEBI" id="CHEBI:90616"/>
        <dbReference type="EC" id="2.1.1.72"/>
    </reaction>
</comment>
<dbReference type="Pfam" id="PF12950">
    <property type="entry name" value="TaqI_C"/>
    <property type="match status" value="1"/>
</dbReference>
<dbReference type="OrthoDB" id="9815272at2"/>
<keyword evidence="4" id="KW-0949">S-adenosyl-L-methionine</keyword>
<dbReference type="EC" id="2.1.1.72" evidence="1"/>